<proteinExistence type="predicted"/>
<name>A0AAD7I5C0_9AGAR</name>
<dbReference type="Proteomes" id="UP001215598">
    <property type="component" value="Unassembled WGS sequence"/>
</dbReference>
<comment type="caution">
    <text evidence="1">The sequence shown here is derived from an EMBL/GenBank/DDBJ whole genome shotgun (WGS) entry which is preliminary data.</text>
</comment>
<gene>
    <name evidence="1" type="ORF">B0H16DRAFT_129491</name>
</gene>
<dbReference type="AlphaFoldDB" id="A0AAD7I5C0"/>
<accession>A0AAD7I5C0</accession>
<dbReference type="EMBL" id="JARKIB010000126">
    <property type="protein sequence ID" value="KAJ7735473.1"/>
    <property type="molecule type" value="Genomic_DNA"/>
</dbReference>
<evidence type="ECO:0000313" key="2">
    <source>
        <dbReference type="Proteomes" id="UP001215598"/>
    </source>
</evidence>
<evidence type="ECO:0000313" key="1">
    <source>
        <dbReference type="EMBL" id="KAJ7735473.1"/>
    </source>
</evidence>
<keyword evidence="2" id="KW-1185">Reference proteome</keyword>
<organism evidence="1 2">
    <name type="scientific">Mycena metata</name>
    <dbReference type="NCBI Taxonomy" id="1033252"/>
    <lineage>
        <taxon>Eukaryota</taxon>
        <taxon>Fungi</taxon>
        <taxon>Dikarya</taxon>
        <taxon>Basidiomycota</taxon>
        <taxon>Agaricomycotina</taxon>
        <taxon>Agaricomycetes</taxon>
        <taxon>Agaricomycetidae</taxon>
        <taxon>Agaricales</taxon>
        <taxon>Marasmiineae</taxon>
        <taxon>Mycenaceae</taxon>
        <taxon>Mycena</taxon>
    </lineage>
</organism>
<reference evidence="1" key="1">
    <citation type="submission" date="2023-03" db="EMBL/GenBank/DDBJ databases">
        <title>Massive genome expansion in bonnet fungi (Mycena s.s.) driven by repeated elements and novel gene families across ecological guilds.</title>
        <authorList>
            <consortium name="Lawrence Berkeley National Laboratory"/>
            <person name="Harder C.B."/>
            <person name="Miyauchi S."/>
            <person name="Viragh M."/>
            <person name="Kuo A."/>
            <person name="Thoen E."/>
            <person name="Andreopoulos B."/>
            <person name="Lu D."/>
            <person name="Skrede I."/>
            <person name="Drula E."/>
            <person name="Henrissat B."/>
            <person name="Morin E."/>
            <person name="Kohler A."/>
            <person name="Barry K."/>
            <person name="LaButti K."/>
            <person name="Morin E."/>
            <person name="Salamov A."/>
            <person name="Lipzen A."/>
            <person name="Mereny Z."/>
            <person name="Hegedus B."/>
            <person name="Baldrian P."/>
            <person name="Stursova M."/>
            <person name="Weitz H."/>
            <person name="Taylor A."/>
            <person name="Grigoriev I.V."/>
            <person name="Nagy L.G."/>
            <person name="Martin F."/>
            <person name="Kauserud H."/>
        </authorList>
    </citation>
    <scope>NUCLEOTIDE SEQUENCE</scope>
    <source>
        <strain evidence="1">CBHHK182m</strain>
    </source>
</reference>
<protein>
    <submittedName>
        <fullName evidence="1">Uncharacterized protein</fullName>
    </submittedName>
</protein>
<sequence>MSTTAKFLLHLAVKNPRKQCKSGVSWRWIPRYRFGRFGAGNGMSTVLWKGEGKPLVRWLVRSAESPSILPKAHVSCDISKLYSTHEDFPTPMNTCELLFAVTDWDQLALDLGPHSHLQTLQRRIVLTDNNRVAAASSIYMIPASPTTWVVPHGGAVVKRSAWHARTLIAAAPILKPAITGT</sequence>